<comment type="caution">
    <text evidence="1">The sequence shown here is derived from an EMBL/GenBank/DDBJ whole genome shotgun (WGS) entry which is preliminary data.</text>
</comment>
<dbReference type="Proteomes" id="UP000675968">
    <property type="component" value="Unassembled WGS sequence"/>
</dbReference>
<reference evidence="1" key="1">
    <citation type="submission" date="2021-03" db="EMBL/GenBank/DDBJ databases">
        <authorList>
            <person name="Jaffe A."/>
        </authorList>
    </citation>
    <scope>NUCLEOTIDE SEQUENCE</scope>
    <source>
        <strain evidence="1">RIFCSPLOWO2_01_FULL_AR10_48_17</strain>
    </source>
</reference>
<organism evidence="1 2">
    <name type="scientific">Candidatus Iainarchaeum sp</name>
    <dbReference type="NCBI Taxonomy" id="3101447"/>
    <lineage>
        <taxon>Archaea</taxon>
        <taxon>Candidatus Iainarchaeota</taxon>
        <taxon>Candidatus Iainarchaeia</taxon>
        <taxon>Candidatus Iainarchaeales</taxon>
        <taxon>Candidatus Iainarchaeaceae</taxon>
        <taxon>Candidatus Iainarchaeum</taxon>
    </lineage>
</organism>
<reference evidence="1" key="2">
    <citation type="submission" date="2021-05" db="EMBL/GenBank/DDBJ databases">
        <title>Protein family content uncovers lineage relationships and bacterial pathway maintenance mechanisms in DPANN archaea.</title>
        <authorList>
            <person name="Castelle C.J."/>
            <person name="Meheust R."/>
            <person name="Jaffe A.L."/>
            <person name="Seitz K."/>
            <person name="Gong X."/>
            <person name="Baker B.J."/>
            <person name="Banfield J.F."/>
        </authorList>
    </citation>
    <scope>NUCLEOTIDE SEQUENCE</scope>
    <source>
        <strain evidence="1">RIFCSPLOWO2_01_FULL_AR10_48_17</strain>
    </source>
</reference>
<dbReference type="AlphaFoldDB" id="A0A8T4L376"/>
<proteinExistence type="predicted"/>
<name>A0A8T4L376_9ARCH</name>
<dbReference type="EMBL" id="JAGVWC010000010">
    <property type="protein sequence ID" value="MBS3061788.1"/>
    <property type="molecule type" value="Genomic_DNA"/>
</dbReference>
<protein>
    <submittedName>
        <fullName evidence="1">Uncharacterized protein</fullName>
    </submittedName>
</protein>
<accession>A0A8T4L376</accession>
<evidence type="ECO:0000313" key="2">
    <source>
        <dbReference type="Proteomes" id="UP000675968"/>
    </source>
</evidence>
<dbReference type="Gene3D" id="2.60.40.1120">
    <property type="entry name" value="Carboxypeptidase-like, regulatory domain"/>
    <property type="match status" value="1"/>
</dbReference>
<evidence type="ECO:0000313" key="1">
    <source>
        <dbReference type="EMBL" id="MBS3061788.1"/>
    </source>
</evidence>
<gene>
    <name evidence="1" type="ORF">J4215_04370</name>
</gene>
<sequence>MKNALEWTLIIGLIAVSGTILLFPSANSEATISPTLFQLNTTTDQNTLTTLDTFGTNIRFDMLVTDQFFSPLSGVLIGIIPSYNPTKIGSVISTPQGNASYTDTHVPPGVHKYRLIGSKVGYQNGYMEKNIVIPSGHLVNVEVFDSAGNPVPDAFLVVNGEEKKRTNPNGKVNLNFFSGTYVLQAKTNNGYICESKTITITTPQSVRFSCPVGNLVVRVFSPDYAPIANAYIQLDQQPSQLTNASGAHFFKNQAFGNHLVTIFLKIKETPETQPKEFFTQTTVNLSEDLVLKEFQLAPNSIQVLDTSTEMLVLSVDSNQSKRLPNDISTENAIVIKGKMNINQSQETPITDPLHSDTCYKKYLLTGEWPTTECSATNTIWIGTDSITQTINTNPFAYTCGDQKCSQNLGVILTQYIVPPLKEFFTGTDGGRYFRISYTEKGKGQDLEACLNKLGIAKDEIIQHINNKILIPHTPIEKYNQHIGQYRENGLDCSVFYESVAFKESGGTKGCEKSCEPPEKYIRNPPISYPSFIPTEHLDDWVERIIRHNNVENGWPTLDRFKPFSDIGIIIVEGAGVAAGALILWEATKPVRCLLAAFLAPETIGGSVVLCVS</sequence>